<dbReference type="AlphaFoldDB" id="A6JL25"/>
<reference evidence="2" key="1">
    <citation type="submission" date="2005-09" db="EMBL/GenBank/DDBJ databases">
        <authorList>
            <person name="Mural R.J."/>
            <person name="Li P.W."/>
            <person name="Adams M.D."/>
            <person name="Amanatides P.G."/>
            <person name="Baden-Tillson H."/>
            <person name="Barnstead M."/>
            <person name="Chin S.H."/>
            <person name="Dew I."/>
            <person name="Evans C.A."/>
            <person name="Ferriera S."/>
            <person name="Flanigan M."/>
            <person name="Fosler C."/>
            <person name="Glodek A."/>
            <person name="Gu Z."/>
            <person name="Holt R.A."/>
            <person name="Jennings D."/>
            <person name="Kraft C.L."/>
            <person name="Lu F."/>
            <person name="Nguyen T."/>
            <person name="Nusskern D.R."/>
            <person name="Pfannkoch C.M."/>
            <person name="Sitter C."/>
            <person name="Sutton G.G."/>
            <person name="Venter J.C."/>
            <person name="Wang Z."/>
            <person name="Woodage T."/>
            <person name="Zheng X.H."/>
            <person name="Zhong F."/>
        </authorList>
    </citation>
    <scope>NUCLEOTIDE SEQUENCE [LARGE SCALE GENOMIC DNA]</scope>
    <source>
        <strain>BN</strain>
        <strain evidence="2">Sprague-Dawley</strain>
    </source>
</reference>
<protein>
    <submittedName>
        <fullName evidence="1">RCG58648</fullName>
    </submittedName>
</protein>
<evidence type="ECO:0000313" key="2">
    <source>
        <dbReference type="Proteomes" id="UP000234681"/>
    </source>
</evidence>
<sequence length="22" mass="2517">MTKGDTGECQVKQIIALLRWLL</sequence>
<gene>
    <name evidence="1" type="ORF">rCG_58648</name>
</gene>
<evidence type="ECO:0000313" key="1">
    <source>
        <dbReference type="EMBL" id="EDM10590.1"/>
    </source>
</evidence>
<name>A6JL25_RAT</name>
<dbReference type="EMBL" id="CH473989">
    <property type="protein sequence ID" value="EDM10590.1"/>
    <property type="molecule type" value="Genomic_DNA"/>
</dbReference>
<organism evidence="1 2">
    <name type="scientific">Rattus norvegicus</name>
    <name type="common">Rat</name>
    <dbReference type="NCBI Taxonomy" id="10116"/>
    <lineage>
        <taxon>Eukaryota</taxon>
        <taxon>Metazoa</taxon>
        <taxon>Chordata</taxon>
        <taxon>Craniata</taxon>
        <taxon>Vertebrata</taxon>
        <taxon>Euteleostomi</taxon>
        <taxon>Mammalia</taxon>
        <taxon>Eutheria</taxon>
        <taxon>Euarchontoglires</taxon>
        <taxon>Glires</taxon>
        <taxon>Rodentia</taxon>
        <taxon>Myomorpha</taxon>
        <taxon>Muroidea</taxon>
        <taxon>Muridae</taxon>
        <taxon>Murinae</taxon>
        <taxon>Rattus</taxon>
    </lineage>
</organism>
<accession>A6JL25</accession>
<dbReference type="Proteomes" id="UP000234681">
    <property type="component" value="Chromosome 11"/>
</dbReference>
<proteinExistence type="predicted"/>